<name>A0A0Q0X797_9PSED</name>
<organism evidence="4 5">
    <name type="scientific">Pseudomonas endophytica</name>
    <dbReference type="NCBI Taxonomy" id="1563157"/>
    <lineage>
        <taxon>Bacteria</taxon>
        <taxon>Pseudomonadati</taxon>
        <taxon>Pseudomonadota</taxon>
        <taxon>Gammaproteobacteria</taxon>
        <taxon>Pseudomonadales</taxon>
        <taxon>Pseudomonadaceae</taxon>
        <taxon>Pseudomonas</taxon>
    </lineage>
</organism>
<dbReference type="InterPro" id="IPR012373">
    <property type="entry name" value="Ferrdict_sens_TM"/>
</dbReference>
<dbReference type="InterPro" id="IPR032623">
    <property type="entry name" value="FecR_N"/>
</dbReference>
<keyword evidence="1" id="KW-0472">Membrane</keyword>
<protein>
    <submittedName>
        <fullName evidence="4">Iron dicitrate transport regulator FecR</fullName>
    </submittedName>
</protein>
<evidence type="ECO:0000313" key="5">
    <source>
        <dbReference type="Proteomes" id="UP000050342"/>
    </source>
</evidence>
<dbReference type="GO" id="GO:0016989">
    <property type="term" value="F:sigma factor antagonist activity"/>
    <property type="evidence" value="ECO:0007669"/>
    <property type="project" value="TreeGrafter"/>
</dbReference>
<evidence type="ECO:0000259" key="2">
    <source>
        <dbReference type="Pfam" id="PF04773"/>
    </source>
</evidence>
<feature type="domain" description="FecR protein" evidence="2">
    <location>
        <begin position="109"/>
        <end position="200"/>
    </location>
</feature>
<evidence type="ECO:0000259" key="3">
    <source>
        <dbReference type="Pfam" id="PF16220"/>
    </source>
</evidence>
<dbReference type="STRING" id="1563157.AQS70_12430"/>
<proteinExistence type="predicted"/>
<feature type="domain" description="FecR N-terminal" evidence="3">
    <location>
        <begin position="15"/>
        <end position="54"/>
    </location>
</feature>
<dbReference type="Pfam" id="PF16220">
    <property type="entry name" value="DUF4880"/>
    <property type="match status" value="1"/>
</dbReference>
<dbReference type="RefSeq" id="WP_055103588.1">
    <property type="nucleotide sequence ID" value="NZ_LLWH01000181.1"/>
</dbReference>
<dbReference type="PANTHER" id="PTHR30273">
    <property type="entry name" value="PERIPLASMIC SIGNAL SENSOR AND SIGMA FACTOR ACTIVATOR FECR-RELATED"/>
    <property type="match status" value="1"/>
</dbReference>
<dbReference type="Pfam" id="PF04773">
    <property type="entry name" value="FecR"/>
    <property type="match status" value="1"/>
</dbReference>
<comment type="caution">
    <text evidence="4">The sequence shown here is derived from an EMBL/GenBank/DDBJ whole genome shotgun (WGS) entry which is preliminary data.</text>
</comment>
<dbReference type="PANTHER" id="PTHR30273:SF2">
    <property type="entry name" value="PROTEIN FECR"/>
    <property type="match status" value="1"/>
</dbReference>
<gene>
    <name evidence="4" type="ORF">AQS70_12430</name>
</gene>
<dbReference type="PIRSF" id="PIRSF018266">
    <property type="entry name" value="FecR"/>
    <property type="match status" value="1"/>
</dbReference>
<dbReference type="Proteomes" id="UP000050342">
    <property type="component" value="Unassembled WGS sequence"/>
</dbReference>
<dbReference type="AlphaFoldDB" id="A0A0Q0X797"/>
<sequence length="316" mass="34569">MSPSQPTDIDSIDAQAAQWFTRNRGPNSDQTQQQFQAWYAHPAHAQAYNDFEALWADLGQLEQLNAPAPLPIQKPARKRYAFAIATAAAIVCAVFALNLGAPVPLYQTQVATQDQAGQTLHLPDGSTLNVNANTQLRIEFTPHARTVYLDQGQFYIEVAPNKEQPLVVQAGEAQIKVVGTGFDVRRSQHQLDVSVAHGKVAFIANARTQALLGAQQQATYQYAKGSLQEHTLNANEVGSWRTGHLSFRQRDLASLVDELNLYRPGVIELASGPLEHYKVSGNLNTADPLALVKALPALIPVKTVLLDSGKIRIEPR</sequence>
<evidence type="ECO:0000313" key="4">
    <source>
        <dbReference type="EMBL" id="KQB52906.1"/>
    </source>
</evidence>
<reference evidence="4 5" key="1">
    <citation type="submission" date="2015-10" db="EMBL/GenBank/DDBJ databases">
        <title>Pseudomonas helleri sp. nov. and Pseudomonas weihenstephanensis sp. nov., isolated from raw cows milk.</title>
        <authorList>
            <person name="Von Neubeck M."/>
            <person name="Huptas C."/>
            <person name="Wenning M."/>
            <person name="Scherer S."/>
        </authorList>
    </citation>
    <scope>NUCLEOTIDE SEQUENCE [LARGE SCALE GENOMIC DNA]</scope>
    <source>
        <strain evidence="4 5">BSTT44</strain>
    </source>
</reference>
<dbReference type="OrthoDB" id="7026278at2"/>
<dbReference type="Gene3D" id="2.60.120.1440">
    <property type="match status" value="1"/>
</dbReference>
<keyword evidence="5" id="KW-1185">Reference proteome</keyword>
<keyword evidence="1" id="KW-0812">Transmembrane</keyword>
<feature type="transmembrane region" description="Helical" evidence="1">
    <location>
        <begin position="80"/>
        <end position="101"/>
    </location>
</feature>
<dbReference type="EMBL" id="LLWH01000181">
    <property type="protein sequence ID" value="KQB52906.1"/>
    <property type="molecule type" value="Genomic_DNA"/>
</dbReference>
<keyword evidence="1" id="KW-1133">Transmembrane helix</keyword>
<dbReference type="InterPro" id="IPR006860">
    <property type="entry name" value="FecR"/>
</dbReference>
<evidence type="ECO:0000256" key="1">
    <source>
        <dbReference type="SAM" id="Phobius"/>
    </source>
</evidence>
<accession>A0A0Q0X797</accession>